<gene>
    <name evidence="1" type="ORF">XA3_00660</name>
</gene>
<dbReference type="AlphaFoldDB" id="A0AAU9D841"/>
<keyword evidence="2" id="KW-1185">Reference proteome</keyword>
<proteinExistence type="predicted"/>
<evidence type="ECO:0000313" key="2">
    <source>
        <dbReference type="Proteomes" id="UP001321861"/>
    </source>
</evidence>
<name>A0AAU9D841_9LACO</name>
<dbReference type="RefSeq" id="WP_317635581.1">
    <property type="nucleotide sequence ID" value="NZ_AP026802.1"/>
</dbReference>
<dbReference type="EMBL" id="AP026802">
    <property type="protein sequence ID" value="BDR57625.1"/>
    <property type="molecule type" value="Genomic_DNA"/>
</dbReference>
<dbReference type="KEGG" id="xap:XA3_00660"/>
<sequence length="254" mass="28736">MDNTSLAKFITSLGSLNGYGSTVLQTKKALDSKSTEPLTQDSEDPVIFSDALKGIAAIKEVGFSSEGIISINKQFDSPSIEQPNWPGHLRNATYNEEDRIAIIVDEKSQLKYIPKEVITRNDLDEIVNQYRHSAQEEFDAWTVFAKLSKLQAFQDGNKRTALIAANSAYGTFESGNYLVLPFNDLDRAEFTINLMRYYIANDEASEQSAFNKMMNTLPSTEERIRELHKPIKEETFTDAKTIRLKPQIRSKHND</sequence>
<evidence type="ECO:0000313" key="1">
    <source>
        <dbReference type="EMBL" id="BDR57625.1"/>
    </source>
</evidence>
<reference evidence="1 2" key="1">
    <citation type="journal article" date="2023" name="Microbiol. Spectr.">
        <title>Symbiosis of Carpenter Bees with Uncharacterized Lactic Acid Bacteria Showing NAD Auxotrophy.</title>
        <authorList>
            <person name="Kawasaki S."/>
            <person name="Ozawa K."/>
            <person name="Mori T."/>
            <person name="Yamamoto A."/>
            <person name="Ito M."/>
            <person name="Ohkuma M."/>
            <person name="Sakamoto M."/>
            <person name="Matsutani M."/>
        </authorList>
    </citation>
    <scope>NUCLEOTIDE SEQUENCE [LARGE SCALE GENOMIC DNA]</scope>
    <source>
        <strain evidence="1 2">XA3</strain>
    </source>
</reference>
<dbReference type="Proteomes" id="UP001321861">
    <property type="component" value="Chromosome"/>
</dbReference>
<evidence type="ECO:0008006" key="3">
    <source>
        <dbReference type="Google" id="ProtNLM"/>
    </source>
</evidence>
<dbReference type="InterPro" id="IPR036597">
    <property type="entry name" value="Fido-like_dom_sf"/>
</dbReference>
<protein>
    <recommendedName>
        <fullName evidence="3">Fido domain-containing protein</fullName>
    </recommendedName>
</protein>
<dbReference type="Gene3D" id="1.10.3290.10">
    <property type="entry name" value="Fido-like domain"/>
    <property type="match status" value="1"/>
</dbReference>
<organism evidence="1 2">
    <name type="scientific">Xylocopilactobacillus apicola</name>
    <dbReference type="NCBI Taxonomy" id="2932184"/>
    <lineage>
        <taxon>Bacteria</taxon>
        <taxon>Bacillati</taxon>
        <taxon>Bacillota</taxon>
        <taxon>Bacilli</taxon>
        <taxon>Lactobacillales</taxon>
        <taxon>Lactobacillaceae</taxon>
        <taxon>Xylocopilactobacillus</taxon>
    </lineage>
</organism>
<accession>A0AAU9D841</accession>